<dbReference type="EMBL" id="PKPP01002043">
    <property type="protein sequence ID" value="PWA78060.1"/>
    <property type="molecule type" value="Genomic_DNA"/>
</dbReference>
<accession>A0A2U1NX98</accession>
<evidence type="ECO:0000256" key="1">
    <source>
        <dbReference type="ARBA" id="ARBA00007626"/>
    </source>
</evidence>
<feature type="repeat" description="PPR" evidence="3">
    <location>
        <begin position="307"/>
        <end position="341"/>
    </location>
</feature>
<dbReference type="AlphaFoldDB" id="A0A2U1NX98"/>
<dbReference type="Pfam" id="PF13041">
    <property type="entry name" value="PPR_2"/>
    <property type="match status" value="1"/>
</dbReference>
<name>A0A2U1NX98_ARTAN</name>
<evidence type="ECO:0000313" key="4">
    <source>
        <dbReference type="EMBL" id="PWA78060.1"/>
    </source>
</evidence>
<protein>
    <submittedName>
        <fullName evidence="4">Tetratricopeptide-like helical domain-containing protein</fullName>
    </submittedName>
</protein>
<dbReference type="PANTHER" id="PTHR47936">
    <property type="entry name" value="PPR_LONG DOMAIN-CONTAINING PROTEIN"/>
    <property type="match status" value="1"/>
</dbReference>
<dbReference type="Proteomes" id="UP000245207">
    <property type="component" value="Unassembled WGS sequence"/>
</dbReference>
<keyword evidence="5" id="KW-1185">Reference proteome</keyword>
<dbReference type="Gene3D" id="1.25.40.10">
    <property type="entry name" value="Tetratricopeptide repeat domain"/>
    <property type="match status" value="3"/>
</dbReference>
<comment type="similarity">
    <text evidence="1">Belongs to the PPR family. P subfamily.</text>
</comment>
<sequence>MSFSQVIDIVKNSNKHSDIRSKLDKVDGNLTKRSVSEVFKVLSCEKVLAVEFFDWVGANNKEMCGNVDICSLMIDNCGWVGDYETMKVLLQRFKDEVICLNDKAFGFLHVVGVSKARGRECVEMVVRVLSEVGGSVRNSGVFELVKMLGGIDEFELAKFVIEITERKLSYYGVLVRDMCRRGRLDEARGLIGEMRVAGCEPDTKIYNYVLSGLCKREMISEAMSLAEEMKEKGVEPDEITFEIFITNSCRAGKMELVNESLERLISTGRPPRLSTYVAIVKGYFNAGRYDEAYKFVHDMEGKKMPAINKMYSLLARLHQRKGNVKGASSIFDEMMRKGLKPDFSSYEKTVNVLRNTGGKDIARDLKEKYSKFRIE</sequence>
<dbReference type="PANTHER" id="PTHR47936:SF3">
    <property type="entry name" value="PENTACOTRIPEPTIDE-REPEAT REGION OF PRORP DOMAIN-CONTAINING PROTEIN"/>
    <property type="match status" value="1"/>
</dbReference>
<dbReference type="OrthoDB" id="185373at2759"/>
<feature type="repeat" description="PPR" evidence="3">
    <location>
        <begin position="202"/>
        <end position="236"/>
    </location>
</feature>
<gene>
    <name evidence="4" type="ORF">CTI12_AA198540</name>
</gene>
<feature type="repeat" description="PPR" evidence="3">
    <location>
        <begin position="167"/>
        <end position="201"/>
    </location>
</feature>
<evidence type="ECO:0000256" key="3">
    <source>
        <dbReference type="PROSITE-ProRule" id="PRU00708"/>
    </source>
</evidence>
<proteinExistence type="inferred from homology"/>
<evidence type="ECO:0000313" key="5">
    <source>
        <dbReference type="Proteomes" id="UP000245207"/>
    </source>
</evidence>
<organism evidence="4 5">
    <name type="scientific">Artemisia annua</name>
    <name type="common">Sweet wormwood</name>
    <dbReference type="NCBI Taxonomy" id="35608"/>
    <lineage>
        <taxon>Eukaryota</taxon>
        <taxon>Viridiplantae</taxon>
        <taxon>Streptophyta</taxon>
        <taxon>Embryophyta</taxon>
        <taxon>Tracheophyta</taxon>
        <taxon>Spermatophyta</taxon>
        <taxon>Magnoliopsida</taxon>
        <taxon>eudicotyledons</taxon>
        <taxon>Gunneridae</taxon>
        <taxon>Pentapetalae</taxon>
        <taxon>asterids</taxon>
        <taxon>campanulids</taxon>
        <taxon>Asterales</taxon>
        <taxon>Asteraceae</taxon>
        <taxon>Asteroideae</taxon>
        <taxon>Anthemideae</taxon>
        <taxon>Artemisiinae</taxon>
        <taxon>Artemisia</taxon>
    </lineage>
</organism>
<dbReference type="NCBIfam" id="TIGR00756">
    <property type="entry name" value="PPR"/>
    <property type="match status" value="4"/>
</dbReference>
<dbReference type="InterPro" id="IPR011990">
    <property type="entry name" value="TPR-like_helical_dom_sf"/>
</dbReference>
<evidence type="ECO:0000256" key="2">
    <source>
        <dbReference type="ARBA" id="ARBA00022737"/>
    </source>
</evidence>
<dbReference type="InterPro" id="IPR002885">
    <property type="entry name" value="PPR_rpt"/>
</dbReference>
<feature type="repeat" description="PPR" evidence="3">
    <location>
        <begin position="272"/>
        <end position="306"/>
    </location>
</feature>
<dbReference type="Pfam" id="PF01535">
    <property type="entry name" value="PPR"/>
    <property type="match status" value="3"/>
</dbReference>
<keyword evidence="2" id="KW-0677">Repeat</keyword>
<dbReference type="PROSITE" id="PS51375">
    <property type="entry name" value="PPR"/>
    <property type="match status" value="4"/>
</dbReference>
<comment type="caution">
    <text evidence="4">The sequence shown here is derived from an EMBL/GenBank/DDBJ whole genome shotgun (WGS) entry which is preliminary data.</text>
</comment>
<reference evidence="4 5" key="1">
    <citation type="journal article" date="2018" name="Mol. Plant">
        <title>The genome of Artemisia annua provides insight into the evolution of Asteraceae family and artemisinin biosynthesis.</title>
        <authorList>
            <person name="Shen Q."/>
            <person name="Zhang L."/>
            <person name="Liao Z."/>
            <person name="Wang S."/>
            <person name="Yan T."/>
            <person name="Shi P."/>
            <person name="Liu M."/>
            <person name="Fu X."/>
            <person name="Pan Q."/>
            <person name="Wang Y."/>
            <person name="Lv Z."/>
            <person name="Lu X."/>
            <person name="Zhang F."/>
            <person name="Jiang W."/>
            <person name="Ma Y."/>
            <person name="Chen M."/>
            <person name="Hao X."/>
            <person name="Li L."/>
            <person name="Tang Y."/>
            <person name="Lv G."/>
            <person name="Zhou Y."/>
            <person name="Sun X."/>
            <person name="Brodelius P.E."/>
            <person name="Rose J.K.C."/>
            <person name="Tang K."/>
        </authorList>
    </citation>
    <scope>NUCLEOTIDE SEQUENCE [LARGE SCALE GENOMIC DNA]</scope>
    <source>
        <strain evidence="5">cv. Huhao1</strain>
        <tissue evidence="4">Leaf</tissue>
    </source>
</reference>